<keyword evidence="3" id="KW-0808">Transferase</keyword>
<evidence type="ECO:0000259" key="9">
    <source>
        <dbReference type="PROSITE" id="PS50011"/>
    </source>
</evidence>
<evidence type="ECO:0000256" key="6">
    <source>
        <dbReference type="ARBA" id="ARBA00022840"/>
    </source>
</evidence>
<sequence>MRAGQIIGERYRLEERLGAGGHGEVWRAADLRLHERPVALKRTRHDGDEGGAERVRREARSLSRISHPHVVAVHDVVDDAGEVWVVMEYVAGRTLAETRSLSPAAAARYGAQLAGGLAAVHAHGILHRDVKPANVLVTDDGFAKLADFGISRPLHDEETVTATGALTGTPGYLAPEVAKGGRFTEAADVWSLGATLYHAVEGTTPFGDDNAHALLWKTVTQDVRPPERAGELGPVLLRLLARRPGDRPRLERARQELATLAGEPTAGVGPTPHRRGRLRRGLVAGAVAGALVLAAGAWFARDRVVAQDGVPTASDAADVAPPRASAAMIGDPVTADPCALIDLEAMGEFGLTRTRTDNGELNTCEVVVTRSDGAIVAVGATLWHNHEKPGEPNRRFGRIVVVNDEYEMPEECSRELFLPGGDYNISLDVWQETWDQTSESAGEVDNLCAIADANLNHATSMLNGGQVPRRTRPFAEGSLYTVDACELMQGEPLSRLPDVDTAHPLAGFADWECRWDTDDGKELRVLFQFNEPLTEDDGDRYVVDGRELFVRGDTWSADSCLVDVVNRVAVSEDGDGDVVAELVRIQLQDEDGESPDIDALCTTALDIAEPVAAALPAVG</sequence>
<dbReference type="AlphaFoldDB" id="A0A8H9GJ19"/>
<dbReference type="RefSeq" id="WP_189087072.1">
    <property type="nucleotide sequence ID" value="NZ_BMPT01000011.1"/>
</dbReference>
<dbReference type="Gene3D" id="3.30.200.20">
    <property type="entry name" value="Phosphorylase Kinase, domain 1"/>
    <property type="match status" value="1"/>
</dbReference>
<keyword evidence="4 7" id="KW-0547">Nucleotide-binding</keyword>
<dbReference type="EMBL" id="BMPT01000011">
    <property type="protein sequence ID" value="GGM30750.1"/>
    <property type="molecule type" value="Genomic_DNA"/>
</dbReference>
<dbReference type="EC" id="2.7.11.1" evidence="1"/>
<dbReference type="InterPro" id="IPR011009">
    <property type="entry name" value="Kinase-like_dom_sf"/>
</dbReference>
<accession>A0A8H9GJ19</accession>
<dbReference type="PANTHER" id="PTHR43289:SF6">
    <property type="entry name" value="SERINE_THREONINE-PROTEIN KINASE NEKL-3"/>
    <property type="match status" value="1"/>
</dbReference>
<dbReference type="Pfam" id="PF00069">
    <property type="entry name" value="Pkinase"/>
    <property type="match status" value="1"/>
</dbReference>
<feature type="domain" description="Protein kinase" evidence="9">
    <location>
        <begin position="11"/>
        <end position="260"/>
    </location>
</feature>
<dbReference type="InterPro" id="IPR008271">
    <property type="entry name" value="Ser/Thr_kinase_AS"/>
</dbReference>
<evidence type="ECO:0000313" key="10">
    <source>
        <dbReference type="EMBL" id="GGM30750.1"/>
    </source>
</evidence>
<reference evidence="10" key="1">
    <citation type="journal article" date="2014" name="Int. J. Syst. Evol. Microbiol.">
        <title>Complete genome sequence of Corynebacterium casei LMG S-19264T (=DSM 44701T), isolated from a smear-ripened cheese.</title>
        <authorList>
            <consortium name="US DOE Joint Genome Institute (JGI-PGF)"/>
            <person name="Walter F."/>
            <person name="Albersmeier A."/>
            <person name="Kalinowski J."/>
            <person name="Ruckert C."/>
        </authorList>
    </citation>
    <scope>NUCLEOTIDE SEQUENCE</scope>
    <source>
        <strain evidence="10">JCM 3051</strain>
    </source>
</reference>
<evidence type="ECO:0000256" key="3">
    <source>
        <dbReference type="ARBA" id="ARBA00022679"/>
    </source>
</evidence>
<organism evidence="10 11">
    <name type="scientific">Promicromonospora citrea</name>
    <dbReference type="NCBI Taxonomy" id="43677"/>
    <lineage>
        <taxon>Bacteria</taxon>
        <taxon>Bacillati</taxon>
        <taxon>Actinomycetota</taxon>
        <taxon>Actinomycetes</taxon>
        <taxon>Micrococcales</taxon>
        <taxon>Promicromonosporaceae</taxon>
        <taxon>Promicromonospora</taxon>
    </lineage>
</organism>
<proteinExistence type="predicted"/>
<keyword evidence="6 7" id="KW-0067">ATP-binding</keyword>
<name>A0A8H9GJ19_9MICO</name>
<keyword evidence="8" id="KW-0472">Membrane</keyword>
<keyword evidence="2" id="KW-0723">Serine/threonine-protein kinase</keyword>
<keyword evidence="11" id="KW-1185">Reference proteome</keyword>
<dbReference type="PANTHER" id="PTHR43289">
    <property type="entry name" value="MITOGEN-ACTIVATED PROTEIN KINASE KINASE KINASE 20-RELATED"/>
    <property type="match status" value="1"/>
</dbReference>
<dbReference type="Gene3D" id="1.10.510.10">
    <property type="entry name" value="Transferase(Phosphotransferase) domain 1"/>
    <property type="match status" value="1"/>
</dbReference>
<comment type="caution">
    <text evidence="10">The sequence shown here is derived from an EMBL/GenBank/DDBJ whole genome shotgun (WGS) entry which is preliminary data.</text>
</comment>
<reference evidence="10" key="2">
    <citation type="submission" date="2020-09" db="EMBL/GenBank/DDBJ databases">
        <authorList>
            <person name="Sun Q."/>
            <person name="Ohkuma M."/>
        </authorList>
    </citation>
    <scope>NUCLEOTIDE SEQUENCE</scope>
    <source>
        <strain evidence="10">JCM 3051</strain>
    </source>
</reference>
<dbReference type="CDD" id="cd14014">
    <property type="entry name" value="STKc_PknB_like"/>
    <property type="match status" value="1"/>
</dbReference>
<evidence type="ECO:0000256" key="2">
    <source>
        <dbReference type="ARBA" id="ARBA00022527"/>
    </source>
</evidence>
<dbReference type="InterPro" id="IPR000719">
    <property type="entry name" value="Prot_kinase_dom"/>
</dbReference>
<dbReference type="GO" id="GO:0005524">
    <property type="term" value="F:ATP binding"/>
    <property type="evidence" value="ECO:0007669"/>
    <property type="project" value="UniProtKB-UniRule"/>
</dbReference>
<dbReference type="PROSITE" id="PS00108">
    <property type="entry name" value="PROTEIN_KINASE_ST"/>
    <property type="match status" value="1"/>
</dbReference>
<feature type="transmembrane region" description="Helical" evidence="8">
    <location>
        <begin position="282"/>
        <end position="300"/>
    </location>
</feature>
<evidence type="ECO:0000256" key="5">
    <source>
        <dbReference type="ARBA" id="ARBA00022777"/>
    </source>
</evidence>
<gene>
    <name evidence="10" type="ORF">GCM10010102_27710</name>
</gene>
<dbReference type="SUPFAM" id="SSF56112">
    <property type="entry name" value="Protein kinase-like (PK-like)"/>
    <property type="match status" value="1"/>
</dbReference>
<protein>
    <recommendedName>
        <fullName evidence="1">non-specific serine/threonine protein kinase</fullName>
        <ecNumber evidence="1">2.7.11.1</ecNumber>
    </recommendedName>
</protein>
<evidence type="ECO:0000256" key="8">
    <source>
        <dbReference type="SAM" id="Phobius"/>
    </source>
</evidence>
<dbReference type="GO" id="GO:0004674">
    <property type="term" value="F:protein serine/threonine kinase activity"/>
    <property type="evidence" value="ECO:0007669"/>
    <property type="project" value="UniProtKB-KW"/>
</dbReference>
<evidence type="ECO:0000256" key="7">
    <source>
        <dbReference type="PROSITE-ProRule" id="PRU10141"/>
    </source>
</evidence>
<dbReference type="SMART" id="SM00220">
    <property type="entry name" value="S_TKc"/>
    <property type="match status" value="1"/>
</dbReference>
<dbReference type="Proteomes" id="UP000655589">
    <property type="component" value="Unassembled WGS sequence"/>
</dbReference>
<keyword evidence="8" id="KW-0812">Transmembrane</keyword>
<evidence type="ECO:0000256" key="1">
    <source>
        <dbReference type="ARBA" id="ARBA00012513"/>
    </source>
</evidence>
<dbReference type="InterPro" id="IPR017441">
    <property type="entry name" value="Protein_kinase_ATP_BS"/>
</dbReference>
<dbReference type="PROSITE" id="PS00107">
    <property type="entry name" value="PROTEIN_KINASE_ATP"/>
    <property type="match status" value="1"/>
</dbReference>
<evidence type="ECO:0000313" key="11">
    <source>
        <dbReference type="Proteomes" id="UP000655589"/>
    </source>
</evidence>
<dbReference type="PROSITE" id="PS50011">
    <property type="entry name" value="PROTEIN_KINASE_DOM"/>
    <property type="match status" value="1"/>
</dbReference>
<keyword evidence="5" id="KW-0418">Kinase</keyword>
<feature type="binding site" evidence="7">
    <location>
        <position position="41"/>
    </location>
    <ligand>
        <name>ATP</name>
        <dbReference type="ChEBI" id="CHEBI:30616"/>
    </ligand>
</feature>
<keyword evidence="8" id="KW-1133">Transmembrane helix</keyword>
<evidence type="ECO:0000256" key="4">
    <source>
        <dbReference type="ARBA" id="ARBA00022741"/>
    </source>
</evidence>